<sequence>MSSIWPVLHYDDTRGALRFLVDVFGFHEILAVADEDGDIVHAEVGWPGGGCMVFGSTKHTDSVHGAMKPGGSAVYVISGDVDAVYERVVHAGNATVVQAPNNTQFGSGVQTYAFTAADPEGNLWTFGTYQGTTQRL</sequence>
<evidence type="ECO:0000313" key="1">
    <source>
        <dbReference type="EMBL" id="MDZ5088436.1"/>
    </source>
</evidence>
<proteinExistence type="predicted"/>
<comment type="caution">
    <text evidence="1">The sequence shown here is derived from an EMBL/GenBank/DDBJ whole genome shotgun (WGS) entry which is preliminary data.</text>
</comment>
<evidence type="ECO:0000313" key="2">
    <source>
        <dbReference type="Proteomes" id="UP001289645"/>
    </source>
</evidence>
<protein>
    <submittedName>
        <fullName evidence="1">Glyoxalase</fullName>
    </submittedName>
</protein>
<accession>A0ACC6MNB5</accession>
<gene>
    <name evidence="1" type="ORF">OHX15_23840</name>
</gene>
<dbReference type="EMBL" id="JAOXLN010000033">
    <property type="protein sequence ID" value="MDZ5088436.1"/>
    <property type="molecule type" value="Genomic_DNA"/>
</dbReference>
<name>A0ACC6MNB5_MYCPF</name>
<dbReference type="Proteomes" id="UP001289645">
    <property type="component" value="Unassembled WGS sequence"/>
</dbReference>
<keyword evidence="2" id="KW-1185">Reference proteome</keyword>
<reference evidence="1 2" key="1">
    <citation type="journal article" date="2021" name="Chemosphere">
        <title>Bioballs carrying a syntrophic Rhodococcus and Mycolicibacterium consortium for simultaneous sorption and biodegradation of fuel oil in contaminated freshwater.</title>
        <authorList>
            <person name="Naloka K."/>
            <person name="Polrit D."/>
            <person name="Muangchinda C."/>
            <person name="Thoetkiattikul H."/>
            <person name="Pinyakong O."/>
        </authorList>
    </citation>
    <scope>NUCLEOTIDE SEQUENCE [LARGE SCALE GENOMIC DNA]</scope>
    <source>
        <strain evidence="1 2">J101</strain>
    </source>
</reference>
<organism evidence="1 2">
    <name type="scientific">Mycolicibacterium parafortuitum</name>
    <name type="common">Mycobacterium parafortuitum</name>
    <dbReference type="NCBI Taxonomy" id="39692"/>
    <lineage>
        <taxon>Bacteria</taxon>
        <taxon>Bacillati</taxon>
        <taxon>Actinomycetota</taxon>
        <taxon>Actinomycetes</taxon>
        <taxon>Mycobacteriales</taxon>
        <taxon>Mycobacteriaceae</taxon>
        <taxon>Mycolicibacterium</taxon>
    </lineage>
</organism>